<dbReference type="AlphaFoldDB" id="A0A7G9T4W5"/>
<evidence type="ECO:0000313" key="2">
    <source>
        <dbReference type="EMBL" id="QNN75140.1"/>
    </source>
</evidence>
<keyword evidence="1" id="KW-1133">Transmembrane helix</keyword>
<feature type="transmembrane region" description="Helical" evidence="1">
    <location>
        <begin position="345"/>
        <end position="366"/>
    </location>
</feature>
<keyword evidence="1" id="KW-0812">Transmembrane</keyword>
<dbReference type="PANTHER" id="PTHR41771">
    <property type="entry name" value="MEMBRANE PROTEIN-RELATED"/>
    <property type="match status" value="1"/>
</dbReference>
<feature type="transmembrane region" description="Helical" evidence="1">
    <location>
        <begin position="207"/>
        <end position="231"/>
    </location>
</feature>
<dbReference type="KEGG" id="wdi:H9L19_07160"/>
<keyword evidence="1" id="KW-0472">Membrane</keyword>
<dbReference type="RefSeq" id="WP_187528975.1">
    <property type="nucleotide sequence ID" value="NZ_CP060724.1"/>
</dbReference>
<dbReference type="PANTHER" id="PTHR41771:SF1">
    <property type="entry name" value="MEMBRANE PROTEIN"/>
    <property type="match status" value="1"/>
</dbReference>
<keyword evidence="3" id="KW-1185">Reference proteome</keyword>
<accession>A0A7G9T4W5</accession>
<dbReference type="EMBL" id="CP060724">
    <property type="protein sequence ID" value="QNN75140.1"/>
    <property type="molecule type" value="Genomic_DNA"/>
</dbReference>
<feature type="transmembrane region" description="Helical" evidence="1">
    <location>
        <begin position="176"/>
        <end position="200"/>
    </location>
</feature>
<dbReference type="Proteomes" id="UP000515800">
    <property type="component" value="Chromosome"/>
</dbReference>
<proteinExistence type="predicted"/>
<feature type="transmembrane region" description="Helical" evidence="1">
    <location>
        <begin position="301"/>
        <end position="325"/>
    </location>
</feature>
<sequence>MDQIVDLKLNKNKIIHRLIPWLILGVVVLGAYFALRSDAWFYQKPVGQVISVKKIAQNHTTDTYDNHATVTDQQVLVKILNRRHQSQITISNTYDTSQVLNQQLKVGMQIFLDHQSHQAWGFKSVKRDATWLPFLAFIFGALMILMRRAGRLTILSVLLNTIIFSLTIWFDVNFGSGAIVILFLGFAIFVAILTLGLVMGFRNRQTWVIFATVMTATLAALGLAMLVFWITGKHGLHLELLEFITQLPGPMFFAMTLVGVLGAVMDESTDMIATLFTLKKETPNVTSTTLIQAGRNVGQEIFGALINVLLLIFIAAQIPMAILYLRNGNNIGYTYDMNMALGMTQTLISAIGIVLTVPAGILWVLIDNWFARRVRENK</sequence>
<dbReference type="InterPro" id="IPR012507">
    <property type="entry name" value="YibE_F"/>
</dbReference>
<feature type="transmembrane region" description="Helical" evidence="1">
    <location>
        <begin position="243"/>
        <end position="264"/>
    </location>
</feature>
<protein>
    <submittedName>
        <fullName evidence="2">YibE/F family protein</fullName>
    </submittedName>
</protein>
<reference evidence="2 3" key="1">
    <citation type="submission" date="2020-08" db="EMBL/GenBank/DDBJ databases">
        <title>Genome sequence of Weissella diestrammenae KACC 16890T.</title>
        <authorList>
            <person name="Hyun D.-W."/>
            <person name="Bae J.-W."/>
        </authorList>
    </citation>
    <scope>NUCLEOTIDE SEQUENCE [LARGE SCALE GENOMIC DNA]</scope>
    <source>
        <strain evidence="2 3">KACC 16890</strain>
    </source>
</reference>
<name>A0A7G9T4W5_9LACO</name>
<evidence type="ECO:0000256" key="1">
    <source>
        <dbReference type="SAM" id="Phobius"/>
    </source>
</evidence>
<organism evidence="2 3">
    <name type="scientific">Weissella diestrammenae</name>
    <dbReference type="NCBI Taxonomy" id="1162633"/>
    <lineage>
        <taxon>Bacteria</taxon>
        <taxon>Bacillati</taxon>
        <taxon>Bacillota</taxon>
        <taxon>Bacilli</taxon>
        <taxon>Lactobacillales</taxon>
        <taxon>Lactobacillaceae</taxon>
        <taxon>Weissella</taxon>
    </lineage>
</organism>
<feature type="transmembrane region" description="Helical" evidence="1">
    <location>
        <begin position="152"/>
        <end position="170"/>
    </location>
</feature>
<gene>
    <name evidence="2" type="ORF">H9L19_07160</name>
</gene>
<feature type="transmembrane region" description="Helical" evidence="1">
    <location>
        <begin position="18"/>
        <end position="35"/>
    </location>
</feature>
<dbReference type="Pfam" id="PF07907">
    <property type="entry name" value="YibE_F"/>
    <property type="match status" value="1"/>
</dbReference>
<feature type="transmembrane region" description="Helical" evidence="1">
    <location>
        <begin position="129"/>
        <end position="145"/>
    </location>
</feature>
<evidence type="ECO:0000313" key="3">
    <source>
        <dbReference type="Proteomes" id="UP000515800"/>
    </source>
</evidence>